<dbReference type="Proteomes" id="UP001164746">
    <property type="component" value="Chromosome 6"/>
</dbReference>
<keyword evidence="2" id="KW-1185">Reference proteome</keyword>
<name>A0ABY7EAT1_MYAAR</name>
<protein>
    <submittedName>
        <fullName evidence="1">Uncharacterized protein</fullName>
    </submittedName>
</protein>
<accession>A0ABY7EAT1</accession>
<evidence type="ECO:0000313" key="1">
    <source>
        <dbReference type="EMBL" id="WAR07145.1"/>
    </source>
</evidence>
<evidence type="ECO:0000313" key="2">
    <source>
        <dbReference type="Proteomes" id="UP001164746"/>
    </source>
</evidence>
<gene>
    <name evidence="1" type="ORF">MAR_017103</name>
</gene>
<dbReference type="EMBL" id="CP111017">
    <property type="protein sequence ID" value="WAR07145.1"/>
    <property type="molecule type" value="Genomic_DNA"/>
</dbReference>
<organism evidence="1 2">
    <name type="scientific">Mya arenaria</name>
    <name type="common">Soft-shell clam</name>
    <dbReference type="NCBI Taxonomy" id="6604"/>
    <lineage>
        <taxon>Eukaryota</taxon>
        <taxon>Metazoa</taxon>
        <taxon>Spiralia</taxon>
        <taxon>Lophotrochozoa</taxon>
        <taxon>Mollusca</taxon>
        <taxon>Bivalvia</taxon>
        <taxon>Autobranchia</taxon>
        <taxon>Heteroconchia</taxon>
        <taxon>Euheterodonta</taxon>
        <taxon>Imparidentia</taxon>
        <taxon>Neoheterodontei</taxon>
        <taxon>Myida</taxon>
        <taxon>Myoidea</taxon>
        <taxon>Myidae</taxon>
        <taxon>Mya</taxon>
    </lineage>
</organism>
<proteinExistence type="predicted"/>
<reference evidence="1" key="1">
    <citation type="submission" date="2022-11" db="EMBL/GenBank/DDBJ databases">
        <title>Centuries of genome instability and evolution in soft-shell clam transmissible cancer (bioRxiv).</title>
        <authorList>
            <person name="Hart S.F.M."/>
            <person name="Yonemitsu M.A."/>
            <person name="Giersch R.M."/>
            <person name="Beal B.F."/>
            <person name="Arriagada G."/>
            <person name="Davis B.W."/>
            <person name="Ostrander E.A."/>
            <person name="Goff S.P."/>
            <person name="Metzger M.J."/>
        </authorList>
    </citation>
    <scope>NUCLEOTIDE SEQUENCE</scope>
    <source>
        <strain evidence="1">MELC-2E11</strain>
        <tissue evidence="1">Siphon/mantle</tissue>
    </source>
</reference>
<sequence length="80" mass="9225">MVSDRFMPSDEDLPDALETYQNIQKKSHKRYKLRVCRDWNNRCSSWTKDRFGTAVTGSHANVTYGARIVAAVPKYWAANT</sequence>